<keyword evidence="7" id="KW-1185">Reference proteome</keyword>
<dbReference type="OrthoDB" id="545169at2759"/>
<dbReference type="InterPro" id="IPR056310">
    <property type="entry name" value="Ig-CFAP74_4th"/>
</dbReference>
<evidence type="ECO:0000256" key="1">
    <source>
        <dbReference type="ARBA" id="ARBA00004496"/>
    </source>
</evidence>
<evidence type="ECO:0000256" key="3">
    <source>
        <dbReference type="SAM" id="MobiDB-lite"/>
    </source>
</evidence>
<reference evidence="6 7" key="1">
    <citation type="journal article" name="Sci. Rep.">
        <title>Genome-scale phylogenetic analyses confirm Olpidium as the closest living zoosporic fungus to the non-flagellated, terrestrial fungi.</title>
        <authorList>
            <person name="Chang Y."/>
            <person name="Rochon D."/>
            <person name="Sekimoto S."/>
            <person name="Wang Y."/>
            <person name="Chovatia M."/>
            <person name="Sandor L."/>
            <person name="Salamov A."/>
            <person name="Grigoriev I.V."/>
            <person name="Stajich J.E."/>
            <person name="Spatafora J.W."/>
        </authorList>
    </citation>
    <scope>NUCLEOTIDE SEQUENCE [LARGE SCALE GENOMIC DNA]</scope>
    <source>
        <strain evidence="6">S191</strain>
    </source>
</reference>
<dbReference type="InterPro" id="IPR013783">
    <property type="entry name" value="Ig-like_fold"/>
</dbReference>
<feature type="compositionally biased region" description="Basic residues" evidence="3">
    <location>
        <begin position="231"/>
        <end position="242"/>
    </location>
</feature>
<dbReference type="GO" id="GO:0005737">
    <property type="term" value="C:cytoplasm"/>
    <property type="evidence" value="ECO:0007669"/>
    <property type="project" value="UniProtKB-SubCell"/>
</dbReference>
<evidence type="ECO:0000256" key="2">
    <source>
        <dbReference type="ARBA" id="ARBA00022490"/>
    </source>
</evidence>
<evidence type="ECO:0000313" key="6">
    <source>
        <dbReference type="EMBL" id="KAG5456203.1"/>
    </source>
</evidence>
<feature type="non-terminal residue" evidence="6">
    <location>
        <position position="484"/>
    </location>
</feature>
<proteinExistence type="predicted"/>
<dbReference type="PANTHER" id="PTHR22538">
    <property type="entry name" value="CILIA- AND FLAGELLA-ASSOCIATED PROTEIN 74"/>
    <property type="match status" value="1"/>
</dbReference>
<dbReference type="EMBL" id="JAEFCI010012116">
    <property type="protein sequence ID" value="KAG5456203.1"/>
    <property type="molecule type" value="Genomic_DNA"/>
</dbReference>
<evidence type="ECO:0000259" key="4">
    <source>
        <dbReference type="Pfam" id="PF15780"/>
    </source>
</evidence>
<feature type="domain" description="CFAP74 fourth Ig-like" evidence="5">
    <location>
        <begin position="32"/>
        <end position="134"/>
    </location>
</feature>
<dbReference type="Pfam" id="PF24798">
    <property type="entry name" value="Ig-CFAP74_4th"/>
    <property type="match status" value="1"/>
</dbReference>
<feature type="region of interest" description="Disordered" evidence="3">
    <location>
        <begin position="220"/>
        <end position="246"/>
    </location>
</feature>
<feature type="domain" description="Abnormal spindle-like microcephaly-associated protein ASH" evidence="4">
    <location>
        <begin position="336"/>
        <end position="414"/>
    </location>
</feature>
<organism evidence="6 7">
    <name type="scientific">Olpidium bornovanus</name>
    <dbReference type="NCBI Taxonomy" id="278681"/>
    <lineage>
        <taxon>Eukaryota</taxon>
        <taxon>Fungi</taxon>
        <taxon>Fungi incertae sedis</taxon>
        <taxon>Olpidiomycota</taxon>
        <taxon>Olpidiomycotina</taxon>
        <taxon>Olpidiomycetes</taxon>
        <taxon>Olpidiales</taxon>
        <taxon>Olpidiaceae</taxon>
        <taxon>Olpidium</taxon>
    </lineage>
</organism>
<gene>
    <name evidence="6" type="ORF">BJ554DRAFT_4120</name>
</gene>
<dbReference type="AlphaFoldDB" id="A0A8H8DFB7"/>
<comment type="caution">
    <text evidence="6">The sequence shown here is derived from an EMBL/GenBank/DDBJ whole genome shotgun (WGS) entry which is preliminary data.</text>
</comment>
<keyword evidence="2" id="KW-0963">Cytoplasm</keyword>
<evidence type="ECO:0000313" key="7">
    <source>
        <dbReference type="Proteomes" id="UP000673691"/>
    </source>
</evidence>
<name>A0A8H8DFB7_9FUNG</name>
<dbReference type="InterPro" id="IPR031549">
    <property type="entry name" value="ASH"/>
</dbReference>
<dbReference type="Proteomes" id="UP000673691">
    <property type="component" value="Unassembled WGS sequence"/>
</dbReference>
<protein>
    <submittedName>
        <fullName evidence="6">Uncharacterized protein</fullName>
    </submittedName>
</protein>
<dbReference type="PANTHER" id="PTHR22538:SF0">
    <property type="entry name" value="CILIA- AND FLAGELLA-ASSOCIATED PROTEIN 74"/>
    <property type="match status" value="1"/>
</dbReference>
<accession>A0A8H8DFB7</accession>
<comment type="subcellular location">
    <subcellularLocation>
        <location evidence="1">Cytoplasm</location>
    </subcellularLocation>
</comment>
<dbReference type="Pfam" id="PF15780">
    <property type="entry name" value="ASH"/>
    <property type="match status" value="1"/>
</dbReference>
<sequence>FQIPFRISILQGQHPPLRVDFTGSVTRSDITFTPKHLEFGLCSVYETAVIPVSITNNSHVAQKVAFSAGSDLTNKSATNQFTMKPGHDRLVMLPLETLKSEVVFTPSHAKEYRGKIVCRSSLNHQSEIICTGTGVRSLIKVSTNHLIFPPTARGSTSVARVVFSYDEEAAFCSAGALGGSALGRDFSGSVKITPWYGELGRHESVSVEFAFQAPLAISPDIANPPTADSKTRRRPGEKRHTVRREDSAAVPGYAAKKLGHVYQAGQILAGAGLREQNGGAARLDPNSLDVSPMLVFGIACEVRDSAAGALGPAIATVNLQLTAVVTRADIELVGEKAANLDFEYVPVGERSVRQIIIRNVSSQPVVLRAQSPDPLGPFGIVNAMREVKAGALFVVRISFCPERQGSIHDSLEISSLTTQIPLQLVGHGVLPSVIIEPRERLVNFKDVLLNDTAVKSFRIHNPCTFPVFIQLVPSDVVPKKDSHG</sequence>
<dbReference type="Gene3D" id="2.60.40.10">
    <property type="entry name" value="Immunoglobulins"/>
    <property type="match status" value="2"/>
</dbReference>
<evidence type="ECO:0000259" key="5">
    <source>
        <dbReference type="Pfam" id="PF24798"/>
    </source>
</evidence>
<feature type="non-terminal residue" evidence="6">
    <location>
        <position position="1"/>
    </location>
</feature>